<proteinExistence type="predicted"/>
<evidence type="ECO:0000313" key="2">
    <source>
        <dbReference type="EMBL" id="TMJ05281.1"/>
    </source>
</evidence>
<dbReference type="Gene3D" id="3.40.50.150">
    <property type="entry name" value="Vaccinia Virus protein VP39"/>
    <property type="match status" value="1"/>
</dbReference>
<keyword evidence="2" id="KW-0489">Methyltransferase</keyword>
<dbReference type="InterPro" id="IPR041698">
    <property type="entry name" value="Methyltransf_25"/>
</dbReference>
<protein>
    <submittedName>
        <fullName evidence="2">Class I SAM-dependent methyltransferase</fullName>
    </submittedName>
</protein>
<gene>
    <name evidence="2" type="ORF">E6H01_03390</name>
</gene>
<name>A0A537LB93_9BACT</name>
<evidence type="ECO:0000313" key="3">
    <source>
        <dbReference type="Proteomes" id="UP000319353"/>
    </source>
</evidence>
<accession>A0A537LB93</accession>
<organism evidence="2 3">
    <name type="scientific">Candidatus Segetimicrobium genomatis</name>
    <dbReference type="NCBI Taxonomy" id="2569760"/>
    <lineage>
        <taxon>Bacteria</taxon>
        <taxon>Bacillati</taxon>
        <taxon>Candidatus Sysuimicrobiota</taxon>
        <taxon>Candidatus Sysuimicrobiia</taxon>
        <taxon>Candidatus Sysuimicrobiales</taxon>
        <taxon>Candidatus Segetimicrobiaceae</taxon>
        <taxon>Candidatus Segetimicrobium</taxon>
    </lineage>
</organism>
<evidence type="ECO:0000259" key="1">
    <source>
        <dbReference type="Pfam" id="PF13649"/>
    </source>
</evidence>
<feature type="domain" description="Methyltransferase" evidence="1">
    <location>
        <begin position="30"/>
        <end position="99"/>
    </location>
</feature>
<dbReference type="EMBL" id="VBAL01000029">
    <property type="protein sequence ID" value="TMJ05281.1"/>
    <property type="molecule type" value="Genomic_DNA"/>
</dbReference>
<keyword evidence="2" id="KW-0808">Transferase</keyword>
<reference evidence="2 3" key="1">
    <citation type="journal article" date="2019" name="Nat. Microbiol.">
        <title>Mediterranean grassland soil C-N compound turnover is dependent on rainfall and depth, and is mediated by genomically divergent microorganisms.</title>
        <authorList>
            <person name="Diamond S."/>
            <person name="Andeer P.F."/>
            <person name="Li Z."/>
            <person name="Crits-Christoph A."/>
            <person name="Burstein D."/>
            <person name="Anantharaman K."/>
            <person name="Lane K.R."/>
            <person name="Thomas B.C."/>
            <person name="Pan C."/>
            <person name="Northen T.R."/>
            <person name="Banfield J.F."/>
        </authorList>
    </citation>
    <scope>NUCLEOTIDE SEQUENCE [LARGE SCALE GENOMIC DNA]</scope>
    <source>
        <strain evidence="2">NP_4</strain>
    </source>
</reference>
<dbReference type="AlphaFoldDB" id="A0A537LB93"/>
<dbReference type="CDD" id="cd02440">
    <property type="entry name" value="AdoMet_MTases"/>
    <property type="match status" value="1"/>
</dbReference>
<dbReference type="GO" id="GO:0032259">
    <property type="term" value="P:methylation"/>
    <property type="evidence" value="ECO:0007669"/>
    <property type="project" value="UniProtKB-KW"/>
</dbReference>
<dbReference type="SUPFAM" id="SSF53335">
    <property type="entry name" value="S-adenosyl-L-methionine-dependent methyltransferases"/>
    <property type="match status" value="1"/>
</dbReference>
<dbReference type="Proteomes" id="UP000319353">
    <property type="component" value="Unassembled WGS sequence"/>
</dbReference>
<sequence length="102" mass="11284">MGSVRGVRTDPERLEVRILLRHAPLRGARVLEVGCGDGRLTRRIAGVVQSLVGVDPDTGQIERAKRLLPARVRGKIEFQVGHAETLRFPGQSFQAVIFSWSL</sequence>
<dbReference type="Pfam" id="PF13649">
    <property type="entry name" value="Methyltransf_25"/>
    <property type="match status" value="1"/>
</dbReference>
<dbReference type="GO" id="GO:0008168">
    <property type="term" value="F:methyltransferase activity"/>
    <property type="evidence" value="ECO:0007669"/>
    <property type="project" value="UniProtKB-KW"/>
</dbReference>
<comment type="caution">
    <text evidence="2">The sequence shown here is derived from an EMBL/GenBank/DDBJ whole genome shotgun (WGS) entry which is preliminary data.</text>
</comment>
<dbReference type="InterPro" id="IPR029063">
    <property type="entry name" value="SAM-dependent_MTases_sf"/>
</dbReference>